<keyword evidence="2" id="KW-0812">Transmembrane</keyword>
<name>A0A4C1YUV7_EUMVA</name>
<sequence length="132" mass="15065">MVDSSCRAGPVRASVMSDLLKRFDLDATHDVVKVFVSVAGFYLGVVFLLRAAEPIIVEWERDARIRRALSRSVTHRYVTERYAFQSCGWESLMKNVTLVTNNDESQNERGPPNALRLSPLNYDRSPYAQNRE</sequence>
<dbReference type="EMBL" id="BGZK01001445">
    <property type="protein sequence ID" value="GBP80076.1"/>
    <property type="molecule type" value="Genomic_DNA"/>
</dbReference>
<feature type="transmembrane region" description="Helical" evidence="2">
    <location>
        <begin position="34"/>
        <end position="57"/>
    </location>
</feature>
<reference evidence="3 4" key="1">
    <citation type="journal article" date="2019" name="Commun. Biol.">
        <title>The bagworm genome reveals a unique fibroin gene that provides high tensile strength.</title>
        <authorList>
            <person name="Kono N."/>
            <person name="Nakamura H."/>
            <person name="Ohtoshi R."/>
            <person name="Tomita M."/>
            <person name="Numata K."/>
            <person name="Arakawa K."/>
        </authorList>
    </citation>
    <scope>NUCLEOTIDE SEQUENCE [LARGE SCALE GENOMIC DNA]</scope>
</reference>
<organism evidence="3 4">
    <name type="scientific">Eumeta variegata</name>
    <name type="common">Bagworm moth</name>
    <name type="synonym">Eumeta japonica</name>
    <dbReference type="NCBI Taxonomy" id="151549"/>
    <lineage>
        <taxon>Eukaryota</taxon>
        <taxon>Metazoa</taxon>
        <taxon>Ecdysozoa</taxon>
        <taxon>Arthropoda</taxon>
        <taxon>Hexapoda</taxon>
        <taxon>Insecta</taxon>
        <taxon>Pterygota</taxon>
        <taxon>Neoptera</taxon>
        <taxon>Endopterygota</taxon>
        <taxon>Lepidoptera</taxon>
        <taxon>Glossata</taxon>
        <taxon>Ditrysia</taxon>
        <taxon>Tineoidea</taxon>
        <taxon>Psychidae</taxon>
        <taxon>Oiketicinae</taxon>
        <taxon>Eumeta</taxon>
    </lineage>
</organism>
<evidence type="ECO:0000313" key="4">
    <source>
        <dbReference type="Proteomes" id="UP000299102"/>
    </source>
</evidence>
<evidence type="ECO:0000256" key="2">
    <source>
        <dbReference type="SAM" id="Phobius"/>
    </source>
</evidence>
<accession>A0A4C1YUV7</accession>
<keyword evidence="2" id="KW-1133">Transmembrane helix</keyword>
<protein>
    <submittedName>
        <fullName evidence="3">Uncharacterized protein</fullName>
    </submittedName>
</protein>
<proteinExistence type="predicted"/>
<feature type="region of interest" description="Disordered" evidence="1">
    <location>
        <begin position="101"/>
        <end position="132"/>
    </location>
</feature>
<dbReference type="OrthoDB" id="44277at2759"/>
<dbReference type="Proteomes" id="UP000299102">
    <property type="component" value="Unassembled WGS sequence"/>
</dbReference>
<evidence type="ECO:0000256" key="1">
    <source>
        <dbReference type="SAM" id="MobiDB-lite"/>
    </source>
</evidence>
<keyword evidence="4" id="KW-1185">Reference proteome</keyword>
<gene>
    <name evidence="3" type="ORF">EVAR_21999_1</name>
</gene>
<dbReference type="AlphaFoldDB" id="A0A4C1YUV7"/>
<evidence type="ECO:0000313" key="3">
    <source>
        <dbReference type="EMBL" id="GBP80076.1"/>
    </source>
</evidence>
<comment type="caution">
    <text evidence="3">The sequence shown here is derived from an EMBL/GenBank/DDBJ whole genome shotgun (WGS) entry which is preliminary data.</text>
</comment>
<keyword evidence="2" id="KW-0472">Membrane</keyword>